<dbReference type="AlphaFoldDB" id="A0A1G5WRK8"/>
<dbReference type="RefSeq" id="WP_091365493.1">
    <property type="nucleotide sequence ID" value="NZ_FMXA01000028.1"/>
</dbReference>
<protein>
    <submittedName>
        <fullName evidence="3">ComF family protein</fullName>
    </submittedName>
</protein>
<dbReference type="EMBL" id="FMXA01000028">
    <property type="protein sequence ID" value="SDA60570.1"/>
    <property type="molecule type" value="Genomic_DNA"/>
</dbReference>
<dbReference type="OrthoDB" id="9779910at2"/>
<dbReference type="PANTHER" id="PTHR47505:SF1">
    <property type="entry name" value="DNA UTILIZATION PROTEIN YHGH"/>
    <property type="match status" value="1"/>
</dbReference>
<dbReference type="InterPro" id="IPR029057">
    <property type="entry name" value="PRTase-like"/>
</dbReference>
<dbReference type="InterPro" id="IPR051910">
    <property type="entry name" value="ComF/GntX_DNA_util-trans"/>
</dbReference>
<name>A0A1G5WRK8_9FIRM</name>
<evidence type="ECO:0000313" key="3">
    <source>
        <dbReference type="EMBL" id="SDA60570.1"/>
    </source>
</evidence>
<dbReference type="SUPFAM" id="SSF53271">
    <property type="entry name" value="PRTase-like"/>
    <property type="match status" value="1"/>
</dbReference>
<gene>
    <name evidence="3" type="ORF">SAMN02910343_01549</name>
</gene>
<comment type="similarity">
    <text evidence="1">Belongs to the ComF/GntX family.</text>
</comment>
<dbReference type="CDD" id="cd06223">
    <property type="entry name" value="PRTases_typeI"/>
    <property type="match status" value="1"/>
</dbReference>
<dbReference type="Proteomes" id="UP000199689">
    <property type="component" value="Unassembled WGS sequence"/>
</dbReference>
<dbReference type="Pfam" id="PF00156">
    <property type="entry name" value="Pribosyltran"/>
    <property type="match status" value="1"/>
</dbReference>
<dbReference type="GeneID" id="87756535"/>
<keyword evidence="4" id="KW-1185">Reference proteome</keyword>
<dbReference type="STRING" id="209880.SAMN02910343_01549"/>
<dbReference type="PANTHER" id="PTHR47505">
    <property type="entry name" value="DNA UTILIZATION PROTEIN YHGH"/>
    <property type="match status" value="1"/>
</dbReference>
<feature type="domain" description="Phosphoribosyltransferase" evidence="2">
    <location>
        <begin position="173"/>
        <end position="214"/>
    </location>
</feature>
<reference evidence="3 4" key="1">
    <citation type="submission" date="2016-10" db="EMBL/GenBank/DDBJ databases">
        <authorList>
            <person name="de Groot N.N."/>
        </authorList>
    </citation>
    <scope>NUCLEOTIDE SEQUENCE [LARGE SCALE GENOMIC DNA]</scope>
    <source>
        <strain evidence="3 4">DSM 15230</strain>
    </source>
</reference>
<organism evidence="3 4">
    <name type="scientific">Allisonella histaminiformans</name>
    <dbReference type="NCBI Taxonomy" id="209880"/>
    <lineage>
        <taxon>Bacteria</taxon>
        <taxon>Bacillati</taxon>
        <taxon>Bacillota</taxon>
        <taxon>Negativicutes</taxon>
        <taxon>Veillonellales</taxon>
        <taxon>Veillonellaceae</taxon>
        <taxon>Allisonella</taxon>
    </lineage>
</organism>
<evidence type="ECO:0000313" key="4">
    <source>
        <dbReference type="Proteomes" id="UP000199689"/>
    </source>
</evidence>
<dbReference type="Gene3D" id="3.40.50.2020">
    <property type="match status" value="1"/>
</dbReference>
<dbReference type="InterPro" id="IPR000836">
    <property type="entry name" value="PRTase_dom"/>
</dbReference>
<evidence type="ECO:0000256" key="1">
    <source>
        <dbReference type="ARBA" id="ARBA00008007"/>
    </source>
</evidence>
<evidence type="ECO:0000259" key="2">
    <source>
        <dbReference type="Pfam" id="PF00156"/>
    </source>
</evidence>
<sequence>MLRFFRYFLELVYPSRCPGCGKLIHTGGDLWCWQCQTQVWNPRMIRSSYTEHLSGCYTLTDYAKGMRKCLIDLKFNHKVSSARGFHLFLEKFPWWDSLADFRVAIPVPLSMEHARQRGYNQTDIIFEDWMIKQGKTYLSDGIIKIRNTVPQSQLLRNDRRHNLEHAFHVNRDVSLKGEKVLLLDDIYTTGSTMEAAAKALKMAGASEVTGMVMASKAP</sequence>
<accession>A0A1G5WRK8</accession>
<proteinExistence type="inferred from homology"/>